<proteinExistence type="predicted"/>
<dbReference type="AlphaFoldDB" id="A0A1S7TYP2"/>
<accession>A0A1S7TYP2</accession>
<organism evidence="2 3">
    <name type="scientific">Agrobacterium deltaense NCPPB 1641</name>
    <dbReference type="NCBI Taxonomy" id="1183425"/>
    <lineage>
        <taxon>Bacteria</taxon>
        <taxon>Pseudomonadati</taxon>
        <taxon>Pseudomonadota</taxon>
        <taxon>Alphaproteobacteria</taxon>
        <taxon>Hyphomicrobiales</taxon>
        <taxon>Rhizobiaceae</taxon>
        <taxon>Rhizobium/Agrobacterium group</taxon>
        <taxon>Agrobacterium</taxon>
    </lineage>
</organism>
<keyword evidence="1" id="KW-0812">Transmembrane</keyword>
<evidence type="ECO:0000313" key="3">
    <source>
        <dbReference type="Proteomes" id="UP000192140"/>
    </source>
</evidence>
<name>A0A1S7TYP2_9HYPH</name>
<keyword evidence="1" id="KW-1133">Transmembrane helix</keyword>
<evidence type="ECO:0000256" key="1">
    <source>
        <dbReference type="SAM" id="Phobius"/>
    </source>
</evidence>
<gene>
    <name evidence="2" type="ORF">AGR7A_Lc120644</name>
</gene>
<feature type="transmembrane region" description="Helical" evidence="1">
    <location>
        <begin position="20"/>
        <end position="38"/>
    </location>
</feature>
<dbReference type="EMBL" id="FCNP01000033">
    <property type="protein sequence ID" value="CVI59693.1"/>
    <property type="molecule type" value="Genomic_DNA"/>
</dbReference>
<evidence type="ECO:0000313" key="2">
    <source>
        <dbReference type="EMBL" id="CVI59693.1"/>
    </source>
</evidence>
<reference evidence="2" key="1">
    <citation type="submission" date="2016-01" db="EMBL/GenBank/DDBJ databases">
        <authorList>
            <person name="Regsiter A."/>
            <person name="william w."/>
        </authorList>
    </citation>
    <scope>NUCLEOTIDE SEQUENCE</scope>
    <source>
        <strain evidence="2">NCPPB 1641</strain>
    </source>
</reference>
<comment type="caution">
    <text evidence="2">The sequence shown here is derived from an EMBL/GenBank/DDBJ whole genome shotgun (WGS) entry which is preliminary data.</text>
</comment>
<sequence length="40" mass="4673">MSSREHLHAVYGLRVIKTFIFIRHDILLVILLVGYFQTAT</sequence>
<keyword evidence="3" id="KW-1185">Reference proteome</keyword>
<protein>
    <submittedName>
        <fullName evidence="2">Uncharacterized protein</fullName>
    </submittedName>
</protein>
<dbReference type="Proteomes" id="UP000192140">
    <property type="component" value="Unassembled WGS sequence"/>
</dbReference>
<keyword evidence="1" id="KW-0472">Membrane</keyword>